<keyword evidence="5" id="KW-0560">Oxidoreductase</keyword>
<feature type="domain" description="FAD-binding PCMH-type" evidence="6">
    <location>
        <begin position="40"/>
        <end position="211"/>
    </location>
</feature>
<evidence type="ECO:0000256" key="5">
    <source>
        <dbReference type="ARBA" id="ARBA00023002"/>
    </source>
</evidence>
<dbReference type="InterPro" id="IPR006094">
    <property type="entry name" value="Oxid_FAD_bind_N"/>
</dbReference>
<evidence type="ECO:0000256" key="4">
    <source>
        <dbReference type="ARBA" id="ARBA00022827"/>
    </source>
</evidence>
<dbReference type="EMBL" id="QPJC01000005">
    <property type="protein sequence ID" value="RCW44068.1"/>
    <property type="molecule type" value="Genomic_DNA"/>
</dbReference>
<protein>
    <submittedName>
        <fullName evidence="7">FAD/FMN-containing dehydrogenase</fullName>
    </submittedName>
</protein>
<evidence type="ECO:0000313" key="7">
    <source>
        <dbReference type="EMBL" id="RCW44068.1"/>
    </source>
</evidence>
<dbReference type="InterPro" id="IPR016167">
    <property type="entry name" value="FAD-bd_PCMH_sub1"/>
</dbReference>
<reference evidence="7 8" key="1">
    <citation type="submission" date="2018-07" db="EMBL/GenBank/DDBJ databases">
        <title>Genomic Encyclopedia of Type Strains, Phase III (KMG-III): the genomes of soil and plant-associated and newly described type strains.</title>
        <authorList>
            <person name="Whitman W."/>
        </authorList>
    </citation>
    <scope>NUCLEOTIDE SEQUENCE [LARGE SCALE GENOMIC DNA]</scope>
    <source>
        <strain evidence="7 8">CECT 8575</strain>
    </source>
</reference>
<keyword evidence="4" id="KW-0274">FAD</keyword>
<sequence length="492" mass="53491">MTKHDLHRTPIEQLRSRFDGAVLTPGDPGYEDARSLFNAMITARPRVIAQCEHARDVRAALEFARRHDLRIAVRSGGHSVAGASLIDEGLVIDMRRMNAVSVDPEARTVTVGGGAAWGDLDRATQPYHLVTTGGRVSTTGVAGLTLGGGSGWIERKYGLACDNLLSVDLVTADGREITAGEQENPELFWALHGGGGNFGVATSLTFRLHEAPEFAAALMIWPGSEGRRVAGCYRDFAERAPNEIGGGLVYVTGPPEQFVPENMVNTLCCMVLITSLGTESDLRERIEPLLDLHPAGHVITDIPYADLQCMLDDPPGYRNHWSAEYLRELPDEALDLFCARAQDMPVPSPSQHALLPWGGAVARESDSSAMANRDVPWVVHPLGLWENPEDDDAVKRWAHGLRDDLRQWSTGAVYLNFIGDEGADRVVAGYGRDNYARLSRIKAEYDPGNVFNRWHNVRPDPGVTPDVDVVVPDVIAPGTSTSDSGPSKPEPA</sequence>
<dbReference type="InterPro" id="IPR012951">
    <property type="entry name" value="BBE"/>
</dbReference>
<dbReference type="PANTHER" id="PTHR42973">
    <property type="entry name" value="BINDING OXIDOREDUCTASE, PUTATIVE (AFU_ORTHOLOGUE AFUA_1G17690)-RELATED"/>
    <property type="match status" value="1"/>
</dbReference>
<evidence type="ECO:0000313" key="8">
    <source>
        <dbReference type="Proteomes" id="UP000253495"/>
    </source>
</evidence>
<dbReference type="PANTHER" id="PTHR42973:SF39">
    <property type="entry name" value="FAD-BINDING PCMH-TYPE DOMAIN-CONTAINING PROTEIN"/>
    <property type="match status" value="1"/>
</dbReference>
<dbReference type="InterPro" id="IPR016164">
    <property type="entry name" value="FAD-linked_Oxase-like_C"/>
</dbReference>
<dbReference type="Gene3D" id="3.30.43.10">
    <property type="entry name" value="Uridine Diphospho-n-acetylenolpyruvylglucosamine Reductase, domain 2"/>
    <property type="match status" value="1"/>
</dbReference>
<dbReference type="Proteomes" id="UP000253495">
    <property type="component" value="Unassembled WGS sequence"/>
</dbReference>
<gene>
    <name evidence="7" type="ORF">DFQ14_105213</name>
</gene>
<dbReference type="Gene3D" id="3.30.465.10">
    <property type="match status" value="1"/>
</dbReference>
<dbReference type="InterPro" id="IPR006093">
    <property type="entry name" value="Oxy_OxRdtase_FAD_BS"/>
</dbReference>
<dbReference type="Pfam" id="PF01565">
    <property type="entry name" value="FAD_binding_4"/>
    <property type="match status" value="1"/>
</dbReference>
<dbReference type="InterPro" id="IPR016166">
    <property type="entry name" value="FAD-bd_PCMH"/>
</dbReference>
<dbReference type="PROSITE" id="PS00862">
    <property type="entry name" value="OX2_COVAL_FAD"/>
    <property type="match status" value="1"/>
</dbReference>
<organism evidence="7 8">
    <name type="scientific">Halopolyspora algeriensis</name>
    <dbReference type="NCBI Taxonomy" id="1500506"/>
    <lineage>
        <taxon>Bacteria</taxon>
        <taxon>Bacillati</taxon>
        <taxon>Actinomycetota</taxon>
        <taxon>Actinomycetes</taxon>
        <taxon>Actinomycetes incertae sedis</taxon>
        <taxon>Halopolyspora</taxon>
    </lineage>
</organism>
<dbReference type="InterPro" id="IPR016169">
    <property type="entry name" value="FAD-bd_PCMH_sub2"/>
</dbReference>
<evidence type="ECO:0000259" key="6">
    <source>
        <dbReference type="PROSITE" id="PS51387"/>
    </source>
</evidence>
<evidence type="ECO:0000256" key="2">
    <source>
        <dbReference type="ARBA" id="ARBA00005466"/>
    </source>
</evidence>
<keyword evidence="8" id="KW-1185">Reference proteome</keyword>
<dbReference type="Gene3D" id="3.40.462.20">
    <property type="match status" value="1"/>
</dbReference>
<dbReference type="OrthoDB" id="545125at2"/>
<comment type="similarity">
    <text evidence="2">Belongs to the oxygen-dependent FAD-linked oxidoreductase family.</text>
</comment>
<dbReference type="SUPFAM" id="SSF55103">
    <property type="entry name" value="FAD-linked oxidases, C-terminal domain"/>
    <property type="match status" value="1"/>
</dbReference>
<comment type="cofactor">
    <cofactor evidence="1">
        <name>FAD</name>
        <dbReference type="ChEBI" id="CHEBI:57692"/>
    </cofactor>
</comment>
<dbReference type="InterPro" id="IPR050416">
    <property type="entry name" value="FAD-linked_Oxidoreductase"/>
</dbReference>
<dbReference type="PROSITE" id="PS51387">
    <property type="entry name" value="FAD_PCMH"/>
    <property type="match status" value="1"/>
</dbReference>
<dbReference type="RefSeq" id="WP_114453059.1">
    <property type="nucleotide sequence ID" value="NZ_QPJC01000005.1"/>
</dbReference>
<name>A0A368VR21_9ACTN</name>
<keyword evidence="3" id="KW-0285">Flavoprotein</keyword>
<accession>A0A368VR21</accession>
<comment type="caution">
    <text evidence="7">The sequence shown here is derived from an EMBL/GenBank/DDBJ whole genome shotgun (WGS) entry which is preliminary data.</text>
</comment>
<proteinExistence type="inferred from homology"/>
<dbReference type="GO" id="GO:0071949">
    <property type="term" value="F:FAD binding"/>
    <property type="evidence" value="ECO:0007669"/>
    <property type="project" value="InterPro"/>
</dbReference>
<evidence type="ECO:0000256" key="1">
    <source>
        <dbReference type="ARBA" id="ARBA00001974"/>
    </source>
</evidence>
<dbReference type="SUPFAM" id="SSF56176">
    <property type="entry name" value="FAD-binding/transporter-associated domain-like"/>
    <property type="match status" value="1"/>
</dbReference>
<dbReference type="InterPro" id="IPR036318">
    <property type="entry name" value="FAD-bd_PCMH-like_sf"/>
</dbReference>
<dbReference type="GO" id="GO:0016491">
    <property type="term" value="F:oxidoreductase activity"/>
    <property type="evidence" value="ECO:0007669"/>
    <property type="project" value="UniProtKB-KW"/>
</dbReference>
<dbReference type="AlphaFoldDB" id="A0A368VR21"/>
<evidence type="ECO:0000256" key="3">
    <source>
        <dbReference type="ARBA" id="ARBA00022630"/>
    </source>
</evidence>
<dbReference type="Pfam" id="PF08031">
    <property type="entry name" value="BBE"/>
    <property type="match status" value="1"/>
</dbReference>